<dbReference type="EMBL" id="LMWP01000049">
    <property type="protein sequence ID" value="KUN17276.1"/>
    <property type="molecule type" value="Genomic_DNA"/>
</dbReference>
<proteinExistence type="predicted"/>
<evidence type="ECO:0008006" key="4">
    <source>
        <dbReference type="Google" id="ProtNLM"/>
    </source>
</evidence>
<evidence type="ECO:0000313" key="2">
    <source>
        <dbReference type="EMBL" id="KUN17276.1"/>
    </source>
</evidence>
<feature type="compositionally biased region" description="Basic and acidic residues" evidence="1">
    <location>
        <begin position="101"/>
        <end position="119"/>
    </location>
</feature>
<dbReference type="Proteomes" id="UP000053398">
    <property type="component" value="Unassembled WGS sequence"/>
</dbReference>
<protein>
    <recommendedName>
        <fullName evidence="4">CHAT domain-containing protein</fullName>
    </recommendedName>
</protein>
<feature type="region of interest" description="Disordered" evidence="1">
    <location>
        <begin position="26"/>
        <end position="58"/>
    </location>
</feature>
<sequence length="353" mass="37996">MNSSYYQHQLDLKRKARAAALKRASDLGLKQADKQGKATNKAVSAGRASSPNVAKSRLRTAQRYEKEANTAAAQASTWTAKAAKLEKEIAVLTTKLAKAQQAEREADEAARRREEDEARRIAAAQQQRIESRLSAAEGQVDIVMKELRAPKPEKLRILLLGASSAGDLRVGQEQQRIRAAVERATHRDLVELDAHPAATADVFLNALTRFRPHVVHFSGHSAHDLIYFERGEDDFHDEAIVSASAFASAIAAVDEKPLLVLLNSCHSAAQAQKLVDTVPFAIGMSDSIGDTDAITYAARFYASVADGQSVQGAHLLSKAAIALNGLLDDELPILAHPVDVDPGAAKLVTPPPA</sequence>
<feature type="compositionally biased region" description="Polar residues" evidence="1">
    <location>
        <begin position="37"/>
        <end position="53"/>
    </location>
</feature>
<organism evidence="2 3">
    <name type="scientific">Streptomyces corchorusii</name>
    <name type="common">Streptomyces chibaensis</name>
    <dbReference type="NCBI Taxonomy" id="1903"/>
    <lineage>
        <taxon>Bacteria</taxon>
        <taxon>Bacillati</taxon>
        <taxon>Actinomycetota</taxon>
        <taxon>Actinomycetes</taxon>
        <taxon>Kitasatosporales</taxon>
        <taxon>Streptomycetaceae</taxon>
        <taxon>Streptomyces</taxon>
    </lineage>
</organism>
<feature type="region of interest" description="Disordered" evidence="1">
    <location>
        <begin position="100"/>
        <end position="119"/>
    </location>
</feature>
<evidence type="ECO:0000313" key="3">
    <source>
        <dbReference type="Proteomes" id="UP000053398"/>
    </source>
</evidence>
<gene>
    <name evidence="2" type="ORF">AQJ11_38195</name>
</gene>
<dbReference type="AlphaFoldDB" id="A0A117QA99"/>
<name>A0A117QA99_STRCK</name>
<reference evidence="2 3" key="1">
    <citation type="submission" date="2015-10" db="EMBL/GenBank/DDBJ databases">
        <title>Draft genome sequence of Streptomyces corchorusii DSM 40340, type strain for the species Streptomyces corchorusii.</title>
        <authorList>
            <person name="Ruckert C."/>
            <person name="Winkler A."/>
            <person name="Kalinowski J."/>
            <person name="Kampfer P."/>
            <person name="Glaeser S."/>
        </authorList>
    </citation>
    <scope>NUCLEOTIDE SEQUENCE [LARGE SCALE GENOMIC DNA]</scope>
    <source>
        <strain evidence="2 3">DSM 40340</strain>
    </source>
</reference>
<accession>A0A117QA99</accession>
<keyword evidence="3" id="KW-1185">Reference proteome</keyword>
<comment type="caution">
    <text evidence="2">The sequence shown here is derived from an EMBL/GenBank/DDBJ whole genome shotgun (WGS) entry which is preliminary data.</text>
</comment>
<dbReference type="RefSeq" id="WP_059266387.1">
    <property type="nucleotide sequence ID" value="NZ_KQ948370.1"/>
</dbReference>
<evidence type="ECO:0000256" key="1">
    <source>
        <dbReference type="SAM" id="MobiDB-lite"/>
    </source>
</evidence>